<reference evidence="1" key="1">
    <citation type="submission" date="2019-11" db="EMBL/GenBank/DDBJ databases">
        <title>Nori genome reveals adaptations in red seaweeds to the harsh intertidal environment.</title>
        <authorList>
            <person name="Wang D."/>
            <person name="Mao Y."/>
        </authorList>
    </citation>
    <scope>NUCLEOTIDE SEQUENCE</scope>
    <source>
        <tissue evidence="1">Gametophyte</tissue>
    </source>
</reference>
<dbReference type="Proteomes" id="UP000798662">
    <property type="component" value="Chromosome 1"/>
</dbReference>
<keyword evidence="2" id="KW-1185">Reference proteome</keyword>
<accession>A0ACC3BUY3</accession>
<sequence>MSTIDLRRVLIELGVQRKMQAKNDLKRSAALAAMQRQNLDDEILEAMVDEAAAAGIGGRRRAAPINTPRAPTSGAGKEPPFSANDVARLFHEVSDPRHRTALERANRLLSRAELEKEPTGLWTSALAPAYNATSYCPTTPNLIDGIMDVDLRGMNPNRHSGPRDPSKLEAQFRTLRSLYTVALSNYTRSGNNEPIFKRCVRGDHRLLYIHCLLKGNAATDFVLRTVSPAVQCEVGLSCSKQVGTPSSSGRKRPRAAEVSIEGMSGLTSALSSVVHCMGAGSAPRTAAADIFDNAEAIGAVRKQLRDAQEDLAANPLDETTASVIWHLKRQLDALMK</sequence>
<organism evidence="1 2">
    <name type="scientific">Pyropia yezoensis</name>
    <name type="common">Susabi-nori</name>
    <name type="synonym">Porphyra yezoensis</name>
    <dbReference type="NCBI Taxonomy" id="2788"/>
    <lineage>
        <taxon>Eukaryota</taxon>
        <taxon>Rhodophyta</taxon>
        <taxon>Bangiophyceae</taxon>
        <taxon>Bangiales</taxon>
        <taxon>Bangiaceae</taxon>
        <taxon>Pyropia</taxon>
    </lineage>
</organism>
<proteinExistence type="predicted"/>
<comment type="caution">
    <text evidence="1">The sequence shown here is derived from an EMBL/GenBank/DDBJ whole genome shotgun (WGS) entry which is preliminary data.</text>
</comment>
<gene>
    <name evidence="1" type="ORF">I4F81_003860</name>
</gene>
<dbReference type="EMBL" id="CM020618">
    <property type="protein sequence ID" value="KAK1861276.1"/>
    <property type="molecule type" value="Genomic_DNA"/>
</dbReference>
<protein>
    <submittedName>
        <fullName evidence="1">Uncharacterized protein</fullName>
    </submittedName>
</protein>
<name>A0ACC3BUY3_PYRYE</name>
<evidence type="ECO:0000313" key="1">
    <source>
        <dbReference type="EMBL" id="KAK1861276.1"/>
    </source>
</evidence>
<evidence type="ECO:0000313" key="2">
    <source>
        <dbReference type="Proteomes" id="UP000798662"/>
    </source>
</evidence>